<keyword evidence="1" id="KW-0251">Elongation factor</keyword>
<proteinExistence type="predicted"/>
<dbReference type="Proteomes" id="UP000321954">
    <property type="component" value="Chromosome"/>
</dbReference>
<keyword evidence="2" id="KW-1185">Reference proteome</keyword>
<organism evidence="1 2">
    <name type="scientific">Antarcticibacterium arcticum</name>
    <dbReference type="NCBI Taxonomy" id="2585771"/>
    <lineage>
        <taxon>Bacteria</taxon>
        <taxon>Pseudomonadati</taxon>
        <taxon>Bacteroidota</taxon>
        <taxon>Flavobacteriia</taxon>
        <taxon>Flavobacteriales</taxon>
        <taxon>Flavobacteriaceae</taxon>
        <taxon>Antarcticibacterium</taxon>
    </lineage>
</organism>
<evidence type="ECO:0000313" key="2">
    <source>
        <dbReference type="Proteomes" id="UP000321954"/>
    </source>
</evidence>
<keyword evidence="1" id="KW-0648">Protein biosynthesis</keyword>
<protein>
    <submittedName>
        <fullName evidence="1">Transcription elongation factor</fullName>
    </submittedName>
</protein>
<dbReference type="EMBL" id="CP042476">
    <property type="protein sequence ID" value="QED37051.1"/>
    <property type="molecule type" value="Genomic_DNA"/>
</dbReference>
<evidence type="ECO:0000313" key="1">
    <source>
        <dbReference type="EMBL" id="QED37051.1"/>
    </source>
</evidence>
<reference evidence="1 2" key="1">
    <citation type="submission" date="2019-08" db="EMBL/GenBank/DDBJ databases">
        <title>Antarcticibacterium arcticum sp. nov., a bacterium isolated from marine sediment of the Canadian Beaufort Sea.</title>
        <authorList>
            <person name="Lee Y.M."/>
            <person name="Baek K."/>
            <person name="Lee D.-H."/>
            <person name="Shin S.C."/>
            <person name="Jin Y.K."/>
            <person name="Park Y."/>
        </authorList>
    </citation>
    <scope>NUCLEOTIDE SEQUENCE [LARGE SCALE GENOMIC DNA]</scope>
    <source>
        <strain evidence="1 2">PAMC 28998</strain>
    </source>
</reference>
<gene>
    <name evidence="1" type="ORF">FK178_04700</name>
</gene>
<accession>A0A5B8YHI8</accession>
<dbReference type="GO" id="GO:0003746">
    <property type="term" value="F:translation elongation factor activity"/>
    <property type="evidence" value="ECO:0007669"/>
    <property type="project" value="UniProtKB-KW"/>
</dbReference>
<dbReference type="AlphaFoldDB" id="A0A5B8YHI8"/>
<dbReference type="OrthoDB" id="667380at2"/>
<sequence>MVHNKKEVFQKCLIVADQLIQKYQDKMDNIKESMEANDVHTDYDEEGSNGELLGDFERYASLLDNARKMKETLSRVDREHYSEQIKFGSLIETEKNYYFIAAPLGNVGMDDGSIIYAISTDAPIYEKLEGKSKGDTFSLKDEEIKILDVH</sequence>
<dbReference type="RefSeq" id="WP_146831488.1">
    <property type="nucleotide sequence ID" value="NZ_CP042476.1"/>
</dbReference>
<dbReference type="KEGG" id="anp:FK178_04700"/>
<name>A0A5B8YHI8_9FLAO</name>